<organism evidence="6 7">
    <name type="scientific">Mesorhizobium retamae</name>
    <dbReference type="NCBI Taxonomy" id="2912854"/>
    <lineage>
        <taxon>Bacteria</taxon>
        <taxon>Pseudomonadati</taxon>
        <taxon>Pseudomonadota</taxon>
        <taxon>Alphaproteobacteria</taxon>
        <taxon>Hyphomicrobiales</taxon>
        <taxon>Phyllobacteriaceae</taxon>
        <taxon>Mesorhizobium</taxon>
    </lineage>
</organism>
<dbReference type="PANTHER" id="PTHR11104">
    <property type="entry name" value="AMINOGLYCOSIDE N3-ACETYLTRANSFERASE"/>
    <property type="match status" value="1"/>
</dbReference>
<dbReference type="PANTHER" id="PTHR11104:SF0">
    <property type="entry name" value="SPBETA PROPHAGE-DERIVED AMINOGLYCOSIDE N(3')-ACETYLTRANSFERASE-LIKE PROTEIN YOKD"/>
    <property type="match status" value="1"/>
</dbReference>
<dbReference type="EMBL" id="JAKREW010000013">
    <property type="protein sequence ID" value="MCG7506305.1"/>
    <property type="molecule type" value="Genomic_DNA"/>
</dbReference>
<comment type="catalytic activity">
    <reaction evidence="5">
        <text>a 2-deoxystreptamine antibiotic + acetyl-CoA = an N(3)-acetyl-2-deoxystreptamine antibiotic + CoA + H(+)</text>
        <dbReference type="Rhea" id="RHEA:12665"/>
        <dbReference type="ChEBI" id="CHEBI:15378"/>
        <dbReference type="ChEBI" id="CHEBI:57287"/>
        <dbReference type="ChEBI" id="CHEBI:57288"/>
        <dbReference type="ChEBI" id="CHEBI:57921"/>
        <dbReference type="ChEBI" id="CHEBI:77452"/>
        <dbReference type="EC" id="2.3.1.81"/>
    </reaction>
</comment>
<evidence type="ECO:0000256" key="3">
    <source>
        <dbReference type="ARBA" id="ARBA00022679"/>
    </source>
</evidence>
<comment type="similarity">
    <text evidence="1 5">Belongs to the antibiotic N-acetyltransferase family.</text>
</comment>
<name>A0ABS9QFV2_9HYPH</name>
<dbReference type="Proteomes" id="UP001201701">
    <property type="component" value="Unassembled WGS sequence"/>
</dbReference>
<evidence type="ECO:0000313" key="7">
    <source>
        <dbReference type="Proteomes" id="UP001201701"/>
    </source>
</evidence>
<sequence>MSRQFHTRTSLGAQLRALGLAAGDTVMIHAGLRSVGHILGGPDSLIRALLDATAPGGTVMVYTDWDDDYHELLDDDGRIPADIREHIAPFDPMSSRARRDNGAIAELVRTFPGALRSGNPGASCAAVGAKAAWLTNDHPLDYGYGQGSPFDKLVEDEGKVLMIGAPLDAMSILHHAEHLADLPGKRIAHFEAPLLIDGRTEWRRWTEFDTTEPIVSGLSDDYFATVVEDFLNAGDGHRGKIGNADSVLVSAPKIVRHGVNWLEARFGKTRR</sequence>
<dbReference type="SUPFAM" id="SSF110710">
    <property type="entry name" value="TTHA0583/YokD-like"/>
    <property type="match status" value="1"/>
</dbReference>
<gene>
    <name evidence="6" type="primary">aac(3)</name>
    <name evidence="6" type="ORF">L4923_14865</name>
</gene>
<dbReference type="RefSeq" id="WP_239366351.1">
    <property type="nucleotide sequence ID" value="NZ_JAKREW010000013.1"/>
</dbReference>
<dbReference type="InterPro" id="IPR003679">
    <property type="entry name" value="Amioglycoside_AcTrfase"/>
</dbReference>
<reference evidence="6 7" key="1">
    <citation type="submission" date="2022-02" db="EMBL/GenBank/DDBJ databases">
        <title>Draft genome sequence of Mezorhizobium retamae strain IRAMC:0171 isolated from Retama raetam nodules.</title>
        <authorList>
            <person name="Bengaied R."/>
            <person name="Sbissi I."/>
            <person name="Huber K."/>
            <person name="Ghodbane F."/>
            <person name="Nouioui I."/>
            <person name="Tarhouni M."/>
            <person name="Gtari M."/>
        </authorList>
    </citation>
    <scope>NUCLEOTIDE SEQUENCE [LARGE SCALE GENOMIC DNA]</scope>
    <source>
        <strain evidence="6 7">IRAMC:0171</strain>
    </source>
</reference>
<keyword evidence="7" id="KW-1185">Reference proteome</keyword>
<evidence type="ECO:0000256" key="2">
    <source>
        <dbReference type="ARBA" id="ARBA00012882"/>
    </source>
</evidence>
<dbReference type="NCBIfam" id="NF033082">
    <property type="entry name" value="AAC_3"/>
    <property type="match status" value="1"/>
</dbReference>
<keyword evidence="3 5" id="KW-0808">Transferase</keyword>
<accession>A0ABS9QFV2</accession>
<comment type="caution">
    <text evidence="6">The sequence shown here is derived from an EMBL/GenBank/DDBJ whole genome shotgun (WGS) entry which is preliminary data.</text>
</comment>
<dbReference type="Pfam" id="PF02522">
    <property type="entry name" value="Antibiotic_NAT"/>
    <property type="match status" value="1"/>
</dbReference>
<evidence type="ECO:0000256" key="5">
    <source>
        <dbReference type="RuleBase" id="RU365031"/>
    </source>
</evidence>
<dbReference type="EC" id="2.3.1.-" evidence="5"/>
<keyword evidence="4 5" id="KW-0012">Acyltransferase</keyword>
<evidence type="ECO:0000313" key="6">
    <source>
        <dbReference type="EMBL" id="MCG7506305.1"/>
    </source>
</evidence>
<evidence type="ECO:0000256" key="1">
    <source>
        <dbReference type="ARBA" id="ARBA00006383"/>
    </source>
</evidence>
<proteinExistence type="inferred from homology"/>
<keyword evidence="5" id="KW-0046">Antibiotic resistance</keyword>
<protein>
    <recommendedName>
        <fullName evidence="2 5">Aminoglycoside N(3)-acetyltransferase</fullName>
        <ecNumber evidence="5">2.3.1.-</ecNumber>
    </recommendedName>
</protein>
<evidence type="ECO:0000256" key="4">
    <source>
        <dbReference type="ARBA" id="ARBA00023315"/>
    </source>
</evidence>
<dbReference type="InterPro" id="IPR028345">
    <property type="entry name" value="Antibiotic_NAT-like"/>
</dbReference>